<evidence type="ECO:0000256" key="1">
    <source>
        <dbReference type="ARBA" id="ARBA00004651"/>
    </source>
</evidence>
<evidence type="ECO:0000256" key="7">
    <source>
        <dbReference type="ARBA" id="ARBA00023136"/>
    </source>
</evidence>
<protein>
    <recommendedName>
        <fullName evidence="10">Odorant receptor</fullName>
    </recommendedName>
</protein>
<evidence type="ECO:0000256" key="5">
    <source>
        <dbReference type="ARBA" id="ARBA00022725"/>
    </source>
</evidence>
<proteinExistence type="inferred from homology"/>
<evidence type="ECO:0000313" key="12">
    <source>
        <dbReference type="Proteomes" id="UP000291343"/>
    </source>
</evidence>
<reference evidence="11 12" key="1">
    <citation type="journal article" date="2017" name="Gigascience">
        <title>Genome sequence of the small brown planthopper, Laodelphax striatellus.</title>
        <authorList>
            <person name="Zhu J."/>
            <person name="Jiang F."/>
            <person name="Wang X."/>
            <person name="Yang P."/>
            <person name="Bao Y."/>
            <person name="Zhao W."/>
            <person name="Wang W."/>
            <person name="Lu H."/>
            <person name="Wang Q."/>
            <person name="Cui N."/>
            <person name="Li J."/>
            <person name="Chen X."/>
            <person name="Luo L."/>
            <person name="Yu J."/>
            <person name="Kang L."/>
            <person name="Cui F."/>
        </authorList>
    </citation>
    <scope>NUCLEOTIDE SEQUENCE [LARGE SCALE GENOMIC DNA]</scope>
    <source>
        <strain evidence="11">Lst14</strain>
    </source>
</reference>
<evidence type="ECO:0000256" key="6">
    <source>
        <dbReference type="ARBA" id="ARBA00022989"/>
    </source>
</evidence>
<evidence type="ECO:0000256" key="10">
    <source>
        <dbReference type="RuleBase" id="RU351113"/>
    </source>
</evidence>
<sequence>MSKLLKTSIMTIVIYFFVQTLIIISKKWTSLTSIDRVWSIETLLLTALMLCLACDILLDQRFKTFNENTVLGKLFGLEGGLVNKNAYNAYFRGRVHLQKLKKKQEIHDPDQKSDEESFKKFSKKNVSKNLSRYNRGLENRELNLFSTLNYVDAYENSLKLLPGENTLEDKRIIVFSGNSLSVMVNDNIGKCDNGSDLSNGFHEKVKEDVYGSDRNFVKFGGEKLDEYSSLHTEMALLIKSLDEFNRYLCKVGDNFDSKDCTMQEKLVSEKFNHLATHYEVITSKIGKMSELVAFRMLYINGAMCFEQCLAIFLLVEGDYTLKVKYILVTVGLVIILAQLSEDGQLVENGLEDIRNSFYGLSWHILPIRVQKSLLIIVTRSCRPPRIGSLGGLFFINRLNFSTIIRASYSYFNLLNRLNKK</sequence>
<dbReference type="InParanoid" id="A0A482XSG9"/>
<comment type="caution">
    <text evidence="11">The sequence shown here is derived from an EMBL/GenBank/DDBJ whole genome shotgun (WGS) entry which is preliminary data.</text>
</comment>
<keyword evidence="5 10" id="KW-0552">Olfaction</keyword>
<dbReference type="Proteomes" id="UP000291343">
    <property type="component" value="Unassembled WGS sequence"/>
</dbReference>
<dbReference type="AlphaFoldDB" id="A0A482XSG9"/>
<evidence type="ECO:0000256" key="8">
    <source>
        <dbReference type="ARBA" id="ARBA00023170"/>
    </source>
</evidence>
<feature type="transmembrane region" description="Helical" evidence="10">
    <location>
        <begin position="37"/>
        <end position="58"/>
    </location>
</feature>
<dbReference type="GO" id="GO:0007165">
    <property type="term" value="P:signal transduction"/>
    <property type="evidence" value="ECO:0007669"/>
    <property type="project" value="UniProtKB-KW"/>
</dbReference>
<keyword evidence="8 10" id="KW-0675">Receptor</keyword>
<gene>
    <name evidence="11" type="ORF">LSTR_LSTR003018</name>
</gene>
<evidence type="ECO:0000313" key="11">
    <source>
        <dbReference type="EMBL" id="RZF48942.1"/>
    </source>
</evidence>
<keyword evidence="9 10" id="KW-0807">Transducer</keyword>
<keyword evidence="12" id="KW-1185">Reference proteome</keyword>
<comment type="similarity">
    <text evidence="10">Belongs to the insect chemoreceptor superfamily. Heteromeric odorant receptor channel (TC 1.A.69) family.</text>
</comment>
<comment type="caution">
    <text evidence="10">Lacks conserved residue(s) required for the propagation of feature annotation.</text>
</comment>
<dbReference type="OrthoDB" id="7540137at2759"/>
<keyword evidence="7 10" id="KW-0472">Membrane</keyword>
<dbReference type="GO" id="GO:0004984">
    <property type="term" value="F:olfactory receptor activity"/>
    <property type="evidence" value="ECO:0007669"/>
    <property type="project" value="InterPro"/>
</dbReference>
<keyword evidence="3 10" id="KW-0716">Sensory transduction</keyword>
<name>A0A482XSG9_LAOST</name>
<dbReference type="EMBL" id="QKKF02000817">
    <property type="protein sequence ID" value="RZF48942.1"/>
    <property type="molecule type" value="Genomic_DNA"/>
</dbReference>
<evidence type="ECO:0000256" key="9">
    <source>
        <dbReference type="ARBA" id="ARBA00023224"/>
    </source>
</evidence>
<organism evidence="11 12">
    <name type="scientific">Laodelphax striatellus</name>
    <name type="common">Small brown planthopper</name>
    <name type="synonym">Delphax striatella</name>
    <dbReference type="NCBI Taxonomy" id="195883"/>
    <lineage>
        <taxon>Eukaryota</taxon>
        <taxon>Metazoa</taxon>
        <taxon>Ecdysozoa</taxon>
        <taxon>Arthropoda</taxon>
        <taxon>Hexapoda</taxon>
        <taxon>Insecta</taxon>
        <taxon>Pterygota</taxon>
        <taxon>Neoptera</taxon>
        <taxon>Paraneoptera</taxon>
        <taxon>Hemiptera</taxon>
        <taxon>Auchenorrhyncha</taxon>
        <taxon>Fulgoroidea</taxon>
        <taxon>Delphacidae</taxon>
        <taxon>Criomorphinae</taxon>
        <taxon>Laodelphax</taxon>
    </lineage>
</organism>
<keyword evidence="6 10" id="KW-1133">Transmembrane helix</keyword>
<dbReference type="PANTHER" id="PTHR21137">
    <property type="entry name" value="ODORANT RECEPTOR"/>
    <property type="match status" value="1"/>
</dbReference>
<accession>A0A482XSG9</accession>
<dbReference type="GO" id="GO:0005549">
    <property type="term" value="F:odorant binding"/>
    <property type="evidence" value="ECO:0007669"/>
    <property type="project" value="InterPro"/>
</dbReference>
<keyword evidence="4 10" id="KW-0812">Transmembrane</keyword>
<evidence type="ECO:0000256" key="4">
    <source>
        <dbReference type="ARBA" id="ARBA00022692"/>
    </source>
</evidence>
<dbReference type="InterPro" id="IPR004117">
    <property type="entry name" value="7tm6_olfct_rcpt"/>
</dbReference>
<dbReference type="PANTHER" id="PTHR21137:SF35">
    <property type="entry name" value="ODORANT RECEPTOR 19A-RELATED"/>
    <property type="match status" value="1"/>
</dbReference>
<dbReference type="GO" id="GO:0005886">
    <property type="term" value="C:plasma membrane"/>
    <property type="evidence" value="ECO:0007669"/>
    <property type="project" value="UniProtKB-SubCell"/>
</dbReference>
<keyword evidence="2" id="KW-1003">Cell membrane</keyword>
<feature type="transmembrane region" description="Helical" evidence="10">
    <location>
        <begin position="7"/>
        <end position="25"/>
    </location>
</feature>
<evidence type="ECO:0000256" key="2">
    <source>
        <dbReference type="ARBA" id="ARBA00022475"/>
    </source>
</evidence>
<comment type="subcellular location">
    <subcellularLocation>
        <location evidence="1 10">Cell membrane</location>
        <topology evidence="1 10">Multi-pass membrane protein</topology>
    </subcellularLocation>
</comment>
<evidence type="ECO:0000256" key="3">
    <source>
        <dbReference type="ARBA" id="ARBA00022606"/>
    </source>
</evidence>